<gene>
    <name evidence="2" type="ORF">T10_1856</name>
</gene>
<sequence length="202" mass="23004">LMNISVSLEKEVDLENNLERSTQTLVLKLTNFSLQENKRSPTTSNASFMDWTGWSAWKIGAIATAGAAALLLVGLISTIFKKKKNLFSISLLLYNRISKNQTINFIYLFVFFQILAALFLCRKRRGVQPKADSIYSVPDRWDSLSLHYIDNPTEFLKGSWEELSDDSYLACLEKEIAKRLNCVHAYQNPVVNSCELKLDRIA</sequence>
<evidence type="ECO:0000256" key="1">
    <source>
        <dbReference type="SAM" id="Phobius"/>
    </source>
</evidence>
<keyword evidence="1" id="KW-0812">Transmembrane</keyword>
<proteinExistence type="predicted"/>
<dbReference type="OrthoDB" id="5918409at2759"/>
<evidence type="ECO:0000313" key="2">
    <source>
        <dbReference type="EMBL" id="KRZ78322.1"/>
    </source>
</evidence>
<dbReference type="AlphaFoldDB" id="A0A0V1N2T5"/>
<comment type="caution">
    <text evidence="2">The sequence shown here is derived from an EMBL/GenBank/DDBJ whole genome shotgun (WGS) entry which is preliminary data.</text>
</comment>
<keyword evidence="3" id="KW-1185">Reference proteome</keyword>
<feature type="transmembrane region" description="Helical" evidence="1">
    <location>
        <begin position="59"/>
        <end position="80"/>
    </location>
</feature>
<organism evidence="2 3">
    <name type="scientific">Trichinella papuae</name>
    <dbReference type="NCBI Taxonomy" id="268474"/>
    <lineage>
        <taxon>Eukaryota</taxon>
        <taxon>Metazoa</taxon>
        <taxon>Ecdysozoa</taxon>
        <taxon>Nematoda</taxon>
        <taxon>Enoplea</taxon>
        <taxon>Dorylaimia</taxon>
        <taxon>Trichinellida</taxon>
        <taxon>Trichinellidae</taxon>
        <taxon>Trichinella</taxon>
    </lineage>
</organism>
<accession>A0A0V1N2T5</accession>
<dbReference type="Proteomes" id="UP000054843">
    <property type="component" value="Unassembled WGS sequence"/>
</dbReference>
<feature type="transmembrane region" description="Helical" evidence="1">
    <location>
        <begin position="101"/>
        <end position="120"/>
    </location>
</feature>
<feature type="non-terminal residue" evidence="2">
    <location>
        <position position="1"/>
    </location>
</feature>
<evidence type="ECO:0000313" key="3">
    <source>
        <dbReference type="Proteomes" id="UP000054843"/>
    </source>
</evidence>
<keyword evidence="1" id="KW-0472">Membrane</keyword>
<protein>
    <submittedName>
        <fullName evidence="2">Uncharacterized protein</fullName>
    </submittedName>
</protein>
<reference evidence="2 3" key="1">
    <citation type="submission" date="2015-01" db="EMBL/GenBank/DDBJ databases">
        <title>Evolution of Trichinella species and genotypes.</title>
        <authorList>
            <person name="Korhonen P.K."/>
            <person name="Edoardo P."/>
            <person name="Giuseppe L.R."/>
            <person name="Gasser R.B."/>
        </authorList>
    </citation>
    <scope>NUCLEOTIDE SEQUENCE [LARGE SCALE GENOMIC DNA]</scope>
    <source>
        <strain evidence="2">ISS1980</strain>
    </source>
</reference>
<dbReference type="EMBL" id="JYDO01000013">
    <property type="protein sequence ID" value="KRZ78322.1"/>
    <property type="molecule type" value="Genomic_DNA"/>
</dbReference>
<keyword evidence="1" id="KW-1133">Transmembrane helix</keyword>
<name>A0A0V1N2T5_9BILA</name>